<evidence type="ECO:0000256" key="1">
    <source>
        <dbReference type="ARBA" id="ARBA00004651"/>
    </source>
</evidence>
<feature type="region of interest" description="Disordered" evidence="7">
    <location>
        <begin position="582"/>
        <end position="632"/>
    </location>
</feature>
<feature type="domain" description="ABC transporter" evidence="9">
    <location>
        <begin position="314"/>
        <end position="573"/>
    </location>
</feature>
<sequence length="632" mass="67670">MSVAGDPPLNSIPRFLLWQAARQPLPLAGGIFFGVVWMLCQAVWPYLLGRAIDEGIRNGAEQVLVWCLALLGIALVQAGAGVMRHRMAVTNWLDSSLATARLVGHHSADTGRAITATTASGEIVSTVQSDALRLGDMFDVVARVSGGVIAYLTVSTIMLFTSVQLGLAVLIGLPVLGLVLFFLIRPLQNAQTEWRRETGFLTTLGADTVAGLRVLRGIGGEDEFVARYAAQSQNVRKAGVRVAGTQSWLDGLQVLLPGLFLAFLVWFGARLALDGLITPGQLVALYGYAAFLVLPLRTAVEAAQVFTRGIVAARRVLDVLRIRPTAVDPDRPTQAPPRGADLEDVASGVVVRPGVFTAIVSPNPDAAAAVASRLGRFDDRAHREYPVLWGGIDHTTVPVSEVRRRIVVSDADPHLFAGPLLEGLDVLKVREPERVTTDTGRMRRVDWALEAAGATETVQALPEGVRERVAERGRSFSGGQRQRLSLARALLTDAEVLVLVEPTSAVDAHTEALIAERVRRARHGRTTVVVSSSPLLLDRMDTVQVLKNGKVVGEGTHAELLRRDDGVGALYRSVVARTMSAAEPADGEDLDGAWTGSIDTLWSGSISTPEPSDEASGQDPEMRGGRDAAADR</sequence>
<dbReference type="PROSITE" id="PS50929">
    <property type="entry name" value="ABC_TM1F"/>
    <property type="match status" value="1"/>
</dbReference>
<evidence type="ECO:0000256" key="8">
    <source>
        <dbReference type="SAM" id="Phobius"/>
    </source>
</evidence>
<keyword evidence="12" id="KW-1185">Reference proteome</keyword>
<protein>
    <submittedName>
        <fullName evidence="11">ABC transporter ATP-binding protein</fullName>
    </submittedName>
</protein>
<dbReference type="InterPro" id="IPR011527">
    <property type="entry name" value="ABC1_TM_dom"/>
</dbReference>
<evidence type="ECO:0000313" key="12">
    <source>
        <dbReference type="Proteomes" id="UP001589896"/>
    </source>
</evidence>
<evidence type="ECO:0000313" key="11">
    <source>
        <dbReference type="EMBL" id="MFC0681117.1"/>
    </source>
</evidence>
<gene>
    <name evidence="11" type="ORF">ACFFGH_25085</name>
</gene>
<feature type="domain" description="ABC transmembrane type-1" evidence="10">
    <location>
        <begin position="28"/>
        <end position="308"/>
    </location>
</feature>
<dbReference type="RefSeq" id="WP_386673445.1">
    <property type="nucleotide sequence ID" value="NZ_JBHLTG010000007.1"/>
</dbReference>
<dbReference type="Pfam" id="PF00005">
    <property type="entry name" value="ABC_tran"/>
    <property type="match status" value="1"/>
</dbReference>
<accession>A0ABV6RXC9</accession>
<dbReference type="Gene3D" id="3.40.50.300">
    <property type="entry name" value="P-loop containing nucleotide triphosphate hydrolases"/>
    <property type="match status" value="1"/>
</dbReference>
<evidence type="ECO:0000259" key="9">
    <source>
        <dbReference type="PROSITE" id="PS50893"/>
    </source>
</evidence>
<dbReference type="InterPro" id="IPR039421">
    <property type="entry name" value="Type_1_exporter"/>
</dbReference>
<comment type="caution">
    <text evidence="11">The sequence shown here is derived from an EMBL/GenBank/DDBJ whole genome shotgun (WGS) entry which is preliminary data.</text>
</comment>
<evidence type="ECO:0000256" key="3">
    <source>
        <dbReference type="ARBA" id="ARBA00022741"/>
    </source>
</evidence>
<evidence type="ECO:0000256" key="2">
    <source>
        <dbReference type="ARBA" id="ARBA00022692"/>
    </source>
</evidence>
<dbReference type="InterPro" id="IPR017871">
    <property type="entry name" value="ABC_transporter-like_CS"/>
</dbReference>
<keyword evidence="5 8" id="KW-1133">Transmembrane helix</keyword>
<dbReference type="InterPro" id="IPR036640">
    <property type="entry name" value="ABC1_TM_sf"/>
</dbReference>
<dbReference type="InterPro" id="IPR003439">
    <property type="entry name" value="ABC_transporter-like_ATP-bd"/>
</dbReference>
<keyword evidence="6 8" id="KW-0472">Membrane</keyword>
<name>A0ABV6RXC9_9GAMM</name>
<dbReference type="PANTHER" id="PTHR43394:SF1">
    <property type="entry name" value="ATP-BINDING CASSETTE SUB-FAMILY B MEMBER 10, MITOCHONDRIAL"/>
    <property type="match status" value="1"/>
</dbReference>
<reference evidence="11 12" key="1">
    <citation type="submission" date="2024-09" db="EMBL/GenBank/DDBJ databases">
        <authorList>
            <person name="Sun Q."/>
            <person name="Mori K."/>
        </authorList>
    </citation>
    <scope>NUCLEOTIDE SEQUENCE [LARGE SCALE GENOMIC DNA]</scope>
    <source>
        <strain evidence="11 12">KCTC 23076</strain>
    </source>
</reference>
<evidence type="ECO:0000256" key="5">
    <source>
        <dbReference type="ARBA" id="ARBA00022989"/>
    </source>
</evidence>
<dbReference type="PROSITE" id="PS50893">
    <property type="entry name" value="ABC_TRANSPORTER_2"/>
    <property type="match status" value="1"/>
</dbReference>
<feature type="transmembrane region" description="Helical" evidence="8">
    <location>
        <begin position="254"/>
        <end position="273"/>
    </location>
</feature>
<feature type="transmembrane region" description="Helical" evidence="8">
    <location>
        <begin position="166"/>
        <end position="187"/>
    </location>
</feature>
<keyword evidence="4 11" id="KW-0067">ATP-binding</keyword>
<evidence type="ECO:0000256" key="4">
    <source>
        <dbReference type="ARBA" id="ARBA00022840"/>
    </source>
</evidence>
<dbReference type="Gene3D" id="1.20.1560.10">
    <property type="entry name" value="ABC transporter type 1, transmembrane domain"/>
    <property type="match status" value="1"/>
</dbReference>
<dbReference type="PROSITE" id="PS00211">
    <property type="entry name" value="ABC_TRANSPORTER_1"/>
    <property type="match status" value="1"/>
</dbReference>
<evidence type="ECO:0000256" key="7">
    <source>
        <dbReference type="SAM" id="MobiDB-lite"/>
    </source>
</evidence>
<dbReference type="EMBL" id="JBHLTG010000007">
    <property type="protein sequence ID" value="MFC0681117.1"/>
    <property type="molecule type" value="Genomic_DNA"/>
</dbReference>
<dbReference type="PANTHER" id="PTHR43394">
    <property type="entry name" value="ATP-DEPENDENT PERMEASE MDL1, MITOCHONDRIAL"/>
    <property type="match status" value="1"/>
</dbReference>
<dbReference type="GO" id="GO:0005524">
    <property type="term" value="F:ATP binding"/>
    <property type="evidence" value="ECO:0007669"/>
    <property type="project" value="UniProtKB-KW"/>
</dbReference>
<dbReference type="SUPFAM" id="SSF90123">
    <property type="entry name" value="ABC transporter transmembrane region"/>
    <property type="match status" value="1"/>
</dbReference>
<dbReference type="Proteomes" id="UP001589896">
    <property type="component" value="Unassembled WGS sequence"/>
</dbReference>
<feature type="transmembrane region" description="Helical" evidence="8">
    <location>
        <begin position="63"/>
        <end position="83"/>
    </location>
</feature>
<evidence type="ECO:0000256" key="6">
    <source>
        <dbReference type="ARBA" id="ARBA00023136"/>
    </source>
</evidence>
<feature type="compositionally biased region" description="Polar residues" evidence="7">
    <location>
        <begin position="597"/>
        <end position="610"/>
    </location>
</feature>
<dbReference type="SUPFAM" id="SSF52540">
    <property type="entry name" value="P-loop containing nucleoside triphosphate hydrolases"/>
    <property type="match status" value="1"/>
</dbReference>
<keyword evidence="3" id="KW-0547">Nucleotide-binding</keyword>
<organism evidence="11 12">
    <name type="scientific">Lysobacter korlensis</name>
    <dbReference type="NCBI Taxonomy" id="553636"/>
    <lineage>
        <taxon>Bacteria</taxon>
        <taxon>Pseudomonadati</taxon>
        <taxon>Pseudomonadota</taxon>
        <taxon>Gammaproteobacteria</taxon>
        <taxon>Lysobacterales</taxon>
        <taxon>Lysobacteraceae</taxon>
        <taxon>Lysobacter</taxon>
    </lineage>
</organism>
<feature type="transmembrane region" description="Helical" evidence="8">
    <location>
        <begin position="25"/>
        <end position="47"/>
    </location>
</feature>
<feature type="compositionally biased region" description="Basic and acidic residues" evidence="7">
    <location>
        <begin position="620"/>
        <end position="632"/>
    </location>
</feature>
<comment type="subcellular location">
    <subcellularLocation>
        <location evidence="1">Cell membrane</location>
        <topology evidence="1">Multi-pass membrane protein</topology>
    </subcellularLocation>
</comment>
<dbReference type="InterPro" id="IPR027417">
    <property type="entry name" value="P-loop_NTPase"/>
</dbReference>
<dbReference type="CDD" id="cd07346">
    <property type="entry name" value="ABC_6TM_exporters"/>
    <property type="match status" value="1"/>
</dbReference>
<keyword evidence="2 8" id="KW-0812">Transmembrane</keyword>
<dbReference type="Pfam" id="PF00664">
    <property type="entry name" value="ABC_membrane"/>
    <property type="match status" value="1"/>
</dbReference>
<evidence type="ECO:0000259" key="10">
    <source>
        <dbReference type="PROSITE" id="PS50929"/>
    </source>
</evidence>
<proteinExistence type="predicted"/>